<dbReference type="Pfam" id="PF08486">
    <property type="entry name" value="SpoIID"/>
    <property type="match status" value="1"/>
</dbReference>
<gene>
    <name evidence="3" type="ORF">UW44_C0013G0034</name>
</gene>
<organism evidence="3 4">
    <name type="scientific">Candidatus Collierbacteria bacterium GW2011_GWB2_44_22</name>
    <dbReference type="NCBI Taxonomy" id="1618387"/>
    <lineage>
        <taxon>Bacteria</taxon>
        <taxon>Candidatus Collieribacteriota</taxon>
    </lineage>
</organism>
<dbReference type="GO" id="GO:0030435">
    <property type="term" value="P:sporulation resulting in formation of a cellular spore"/>
    <property type="evidence" value="ECO:0007669"/>
    <property type="project" value="InterPro"/>
</dbReference>
<keyword evidence="1" id="KW-0175">Coiled coil</keyword>
<feature type="coiled-coil region" evidence="1">
    <location>
        <begin position="158"/>
        <end position="192"/>
    </location>
</feature>
<name>A0A0G1KTT6_9BACT</name>
<dbReference type="EMBL" id="LCIH01000013">
    <property type="protein sequence ID" value="KKT51314.1"/>
    <property type="molecule type" value="Genomic_DNA"/>
</dbReference>
<dbReference type="Proteomes" id="UP000034006">
    <property type="component" value="Unassembled WGS sequence"/>
</dbReference>
<dbReference type="NCBIfam" id="TIGR02669">
    <property type="entry name" value="SpoIID_LytB"/>
    <property type="match status" value="1"/>
</dbReference>
<dbReference type="Gene3D" id="6.10.250.3150">
    <property type="match status" value="1"/>
</dbReference>
<evidence type="ECO:0000313" key="4">
    <source>
        <dbReference type="Proteomes" id="UP000034006"/>
    </source>
</evidence>
<sequence length="589" mass="64583">MKWRYLLVLVTLLSVFAGLSRQAGLVRADTNCDGKSDQALVDCLGVQISELNKSLEMSRSATKPLEVEINKLSARLKSIQLQINVATSKLRITEGEIEKREDQVSTQYLVLAVKIREMYIRLRSQPLWVSLLSSSGMGETRLEMALRQETSDLDKQIIVNLVQEIGQLEADKKQLELQKTQLSKLQAELDKQNTFFLGEVKKAKAYQADLSGKIAQLSAKQAAIMAEKQGTFSTSVGDVPLADDPNSRPDYNPGFSPAFAAFSFGAPHFKGMSQYGAYGRAKSGQNSEDILRAYYGGVEIKKDYDTGKQIGVAGYGRMDIETYVKRVYEVPNSWGDEGGFEALKAQAVAARSYALAWTREGTGGNICTTQACQVYKNSNKGGKWEEAVNATKGWVLYKDGKIVSAWYASTSGGYQEPYNALAYLQNGSSYNTPGFWDTSSGRAGWTSQAYEKIAGSPWFYKAWYKGSSGASCGKNHPWLTSEEMADILNAWKVLKNGPDSRVLPLGGCGGDNPYSISEMRNKSDGLGGGYESVSGVNVTYSDGGYTTNVRFETNKGSVELSGSDFLKVFNVRAPGWISLKSGLFNIEKK</sequence>
<dbReference type="InterPro" id="IPR013693">
    <property type="entry name" value="SpoIID/LytB_N"/>
</dbReference>
<dbReference type="STRING" id="1618387.UW44_C0013G0034"/>
<proteinExistence type="predicted"/>
<dbReference type="AlphaFoldDB" id="A0A0G1KTT6"/>
<evidence type="ECO:0000256" key="1">
    <source>
        <dbReference type="SAM" id="Coils"/>
    </source>
</evidence>
<comment type="caution">
    <text evidence="3">The sequence shown here is derived from an EMBL/GenBank/DDBJ whole genome shotgun (WGS) entry which is preliminary data.</text>
</comment>
<evidence type="ECO:0000313" key="3">
    <source>
        <dbReference type="EMBL" id="KKT51314.1"/>
    </source>
</evidence>
<evidence type="ECO:0000259" key="2">
    <source>
        <dbReference type="Pfam" id="PF08486"/>
    </source>
</evidence>
<protein>
    <submittedName>
        <fullName evidence="3">SpoIID-domain sporulation protein</fullName>
    </submittedName>
</protein>
<reference evidence="3 4" key="1">
    <citation type="journal article" date="2015" name="Nature">
        <title>rRNA introns, odd ribosomes, and small enigmatic genomes across a large radiation of phyla.</title>
        <authorList>
            <person name="Brown C.T."/>
            <person name="Hug L.A."/>
            <person name="Thomas B.C."/>
            <person name="Sharon I."/>
            <person name="Castelle C.J."/>
            <person name="Singh A."/>
            <person name="Wilkins M.J."/>
            <person name="Williams K.H."/>
            <person name="Banfield J.F."/>
        </authorList>
    </citation>
    <scope>NUCLEOTIDE SEQUENCE [LARGE SCALE GENOMIC DNA]</scope>
</reference>
<dbReference type="InterPro" id="IPR013486">
    <property type="entry name" value="SpoIID/LytB"/>
</dbReference>
<feature type="domain" description="Sporulation stage II protein D amidase enhancer LytB N-terminal" evidence="2">
    <location>
        <begin position="317"/>
        <end position="396"/>
    </location>
</feature>
<accession>A0A0G1KTT6</accession>